<dbReference type="OrthoDB" id="29773at2759"/>
<evidence type="ECO:0000256" key="7">
    <source>
        <dbReference type="SAM" id="Phobius"/>
    </source>
</evidence>
<dbReference type="Proteomes" id="UP000601435">
    <property type="component" value="Unassembled WGS sequence"/>
</dbReference>
<evidence type="ECO:0000256" key="3">
    <source>
        <dbReference type="ARBA" id="ARBA00022692"/>
    </source>
</evidence>
<feature type="transmembrane region" description="Helical" evidence="7">
    <location>
        <begin position="882"/>
        <end position="903"/>
    </location>
</feature>
<feature type="compositionally biased region" description="Polar residues" evidence="6">
    <location>
        <begin position="484"/>
        <end position="494"/>
    </location>
</feature>
<dbReference type="SUPFAM" id="SSF56059">
    <property type="entry name" value="Glutathione synthetase ATP-binding domain-like"/>
    <property type="match status" value="1"/>
</dbReference>
<evidence type="ECO:0000313" key="8">
    <source>
        <dbReference type="EMBL" id="CAE7732388.1"/>
    </source>
</evidence>
<dbReference type="InterPro" id="IPR013657">
    <property type="entry name" value="SCL35B1-4/HUT1"/>
</dbReference>
<proteinExistence type="predicted"/>
<feature type="region of interest" description="Disordered" evidence="6">
    <location>
        <begin position="474"/>
        <end position="506"/>
    </location>
</feature>
<keyword evidence="3 7" id="KW-0812">Transmembrane</keyword>
<dbReference type="GO" id="GO:0016020">
    <property type="term" value="C:membrane"/>
    <property type="evidence" value="ECO:0007669"/>
    <property type="project" value="UniProtKB-SubCell"/>
</dbReference>
<reference evidence="8" key="1">
    <citation type="submission" date="2021-02" db="EMBL/GenBank/DDBJ databases">
        <authorList>
            <person name="Dougan E. K."/>
            <person name="Rhodes N."/>
            <person name="Thang M."/>
            <person name="Chan C."/>
        </authorList>
    </citation>
    <scope>NUCLEOTIDE SEQUENCE</scope>
</reference>
<feature type="transmembrane region" description="Helical" evidence="7">
    <location>
        <begin position="583"/>
        <end position="603"/>
    </location>
</feature>
<accession>A0A812XA77</accession>
<keyword evidence="5 7" id="KW-0472">Membrane</keyword>
<evidence type="ECO:0000256" key="4">
    <source>
        <dbReference type="ARBA" id="ARBA00022989"/>
    </source>
</evidence>
<protein>
    <submittedName>
        <fullName evidence="8">SLC35F6 protein</fullName>
    </submittedName>
</protein>
<dbReference type="EMBL" id="CAJNJA010037364">
    <property type="protein sequence ID" value="CAE7732388.1"/>
    <property type="molecule type" value="Genomic_DNA"/>
</dbReference>
<comment type="subcellular location">
    <subcellularLocation>
        <location evidence="1">Membrane</location>
        <topology evidence="1">Multi-pass membrane protein</topology>
    </subcellularLocation>
</comment>
<evidence type="ECO:0000313" key="9">
    <source>
        <dbReference type="Proteomes" id="UP000601435"/>
    </source>
</evidence>
<evidence type="ECO:0000256" key="6">
    <source>
        <dbReference type="SAM" id="MobiDB-lite"/>
    </source>
</evidence>
<feature type="region of interest" description="Disordered" evidence="6">
    <location>
        <begin position="1"/>
        <end position="50"/>
    </location>
</feature>
<evidence type="ECO:0000256" key="1">
    <source>
        <dbReference type="ARBA" id="ARBA00004141"/>
    </source>
</evidence>
<organism evidence="8 9">
    <name type="scientific">Symbiodinium necroappetens</name>
    <dbReference type="NCBI Taxonomy" id="1628268"/>
    <lineage>
        <taxon>Eukaryota</taxon>
        <taxon>Sar</taxon>
        <taxon>Alveolata</taxon>
        <taxon>Dinophyceae</taxon>
        <taxon>Suessiales</taxon>
        <taxon>Symbiodiniaceae</taxon>
        <taxon>Symbiodinium</taxon>
    </lineage>
</organism>
<gene>
    <name evidence="8" type="primary">SLC35F6</name>
    <name evidence="8" type="ORF">SNEC2469_LOCUS21167</name>
</gene>
<dbReference type="Pfam" id="PF08449">
    <property type="entry name" value="UAA"/>
    <property type="match status" value="1"/>
</dbReference>
<dbReference type="PANTHER" id="PTHR13146">
    <property type="match status" value="1"/>
</dbReference>
<feature type="compositionally biased region" description="Basic residues" evidence="6">
    <location>
        <begin position="17"/>
        <end position="32"/>
    </location>
</feature>
<dbReference type="InterPro" id="IPR004344">
    <property type="entry name" value="TTL/TTLL_fam"/>
</dbReference>
<dbReference type="Gene3D" id="3.30.470.20">
    <property type="entry name" value="ATP-grasp fold, B domain"/>
    <property type="match status" value="1"/>
</dbReference>
<feature type="transmembrane region" description="Helical" evidence="7">
    <location>
        <begin position="543"/>
        <end position="563"/>
    </location>
</feature>
<dbReference type="Pfam" id="PF03133">
    <property type="entry name" value="TTL"/>
    <property type="match status" value="1"/>
</dbReference>
<sequence>MVPVLKVTYDRVAREAKPKRKKKAKSKSPKKSKVSEEEDDEEEDAEEADDEYAPNCFQILGVDVLLDKSLQPWLLEVNARPSMEISNPVRLKDAPPGSRRCVCRDMDGEDHCHVQSEVDVRVKRLAVEGAFRLAAADGELAVPPEGFMRMDFDRYSPSEAQETLQAVARIFQEAGGAKKAFTTSGLRRALTNAVNAGLAAHELDTLVTKWKHQGYRQDIHSEDDNAEIGVLDFAALLQEVALVRSGKEEDPLDALASLIELCDPEHRRLRQFLVAAAQAARDGPFLQPPGLRLPLSVLRAAGDAGMWNSEAFSMLAPMVTVLILGPAVKTRPPHHLRDWVPRLPRPGFVRSAWRPQELAEAAFLFAKSSLPLEGNVAAALSLTLLVHVSVLKEALLAGESQHRPTLEEVDRRVLCFAEHSVEILRRTAREPFFEPWRPPKKGPGFEPTPSVERFEPELLSKAFPAEASLSMAASQPSEPLLSHDPQSPQNSEALSASHGPSGGSRWRTARGVMMMVKVKNHAIRWSRDTKYMRSLKDEAQKKAYITNIIIVITVLGVLMSMTKSCLFHMEAVGRWDHGHPYKFSYALSLTMTVFLLKVLLFPIKTCLKPKAAREEEEDDDDDDEQTPKTILDHLMPWVLLVARHAMVVRESCVEYGASRKKMLMATLSSLGLLYGVVFKSSKAVFMAIMSVIILGRRLNAPQWCSLLVISSALLLSTVAEGKGGKKKGEQELNLEGPMLLLLSELCHAMMLIFQEIAVRRYWPNPVSLLSWSATFGVFLTACSMYKSRSIFVDLPDGGRRPFDDPYDVLYMMSTSPALAFCLILNVSSHLTSDVAHIMILKHISALARTLCDTLKMILMWLLGKCFWFLAILPPLAEPWHPGLLGSWLMIPAIGAVVYGMLMFKNAVYVPLIYAKDEDGVWRIQEVREELTEEDAAEVEEVVANMDDPFFMEAFRSQKLKKRNRRLLNKLKAKNLMSKLRGAANKLRTLSGSA</sequence>
<keyword evidence="4 7" id="KW-1133">Transmembrane helix</keyword>
<dbReference type="GO" id="GO:0055085">
    <property type="term" value="P:transmembrane transport"/>
    <property type="evidence" value="ECO:0007669"/>
    <property type="project" value="InterPro"/>
</dbReference>
<feature type="transmembrane region" description="Helical" evidence="7">
    <location>
        <begin position="768"/>
        <end position="787"/>
    </location>
</feature>
<evidence type="ECO:0000256" key="2">
    <source>
        <dbReference type="ARBA" id="ARBA00022448"/>
    </source>
</evidence>
<name>A0A812XA77_9DINO</name>
<comment type="caution">
    <text evidence="8">The sequence shown here is derived from an EMBL/GenBank/DDBJ whole genome shotgun (WGS) entry which is preliminary data.</text>
</comment>
<evidence type="ECO:0000256" key="5">
    <source>
        <dbReference type="ARBA" id="ARBA00023136"/>
    </source>
</evidence>
<keyword evidence="9" id="KW-1185">Reference proteome</keyword>
<feature type="transmembrane region" description="Helical" evidence="7">
    <location>
        <begin position="808"/>
        <end position="828"/>
    </location>
</feature>
<dbReference type="AlphaFoldDB" id="A0A812XA77"/>
<keyword evidence="2" id="KW-0813">Transport</keyword>
<feature type="compositionally biased region" description="Acidic residues" evidence="6">
    <location>
        <begin position="36"/>
        <end position="50"/>
    </location>
</feature>
<feature type="transmembrane region" description="Helical" evidence="7">
    <location>
        <begin position="670"/>
        <end position="694"/>
    </location>
</feature>
<feature type="transmembrane region" description="Helical" evidence="7">
    <location>
        <begin position="858"/>
        <end position="876"/>
    </location>
</feature>